<dbReference type="Pfam" id="PF00583">
    <property type="entry name" value="Acetyltransf_1"/>
    <property type="match status" value="1"/>
</dbReference>
<evidence type="ECO:0000259" key="1">
    <source>
        <dbReference type="PROSITE" id="PS51186"/>
    </source>
</evidence>
<protein>
    <recommendedName>
        <fullName evidence="1">N-acetyltransferase domain-containing protein</fullName>
    </recommendedName>
</protein>
<dbReference type="RefSeq" id="XP_022459270.1">
    <property type="nucleotide sequence ID" value="XM_022601648.1"/>
</dbReference>
<evidence type="ECO:0000313" key="3">
    <source>
        <dbReference type="Proteomes" id="UP000019384"/>
    </source>
</evidence>
<reference evidence="2" key="2">
    <citation type="submission" date="2014-02" db="EMBL/GenBank/DDBJ databases">
        <title>Complete DNA sequence of /Kuraishia capsulata/ illustrates novel genomic features among budding yeasts (/Saccharomycotina/).</title>
        <authorList>
            <person name="Morales L."/>
            <person name="Noel B."/>
            <person name="Porcel B."/>
            <person name="Marcet-Houben M."/>
            <person name="Hullo M-F."/>
            <person name="Sacerdot C."/>
            <person name="Tekaia F."/>
            <person name="Leh-Louis V."/>
            <person name="Despons L."/>
            <person name="Khanna V."/>
            <person name="Aury J-M."/>
            <person name="Barbe V."/>
            <person name="Couloux A."/>
            <person name="Labadie K."/>
            <person name="Pelletier E."/>
            <person name="Souciet J-L."/>
            <person name="Boekhout T."/>
            <person name="Gabaldon T."/>
            <person name="Wincker P."/>
            <person name="Dujon B."/>
        </authorList>
    </citation>
    <scope>NUCLEOTIDE SEQUENCE</scope>
    <source>
        <strain evidence="2">CBS 1993</strain>
    </source>
</reference>
<dbReference type="InterPro" id="IPR016181">
    <property type="entry name" value="Acyl_CoA_acyltransferase"/>
</dbReference>
<dbReference type="GeneID" id="34520658"/>
<dbReference type="Gene3D" id="3.40.630.30">
    <property type="match status" value="1"/>
</dbReference>
<dbReference type="InterPro" id="IPR000182">
    <property type="entry name" value="GNAT_dom"/>
</dbReference>
<proteinExistence type="predicted"/>
<dbReference type="HOGENOM" id="CLU_1722652_0_0_1"/>
<dbReference type="SUPFAM" id="SSF55729">
    <property type="entry name" value="Acyl-CoA N-acyltransferases (Nat)"/>
    <property type="match status" value="1"/>
</dbReference>
<evidence type="ECO:0000313" key="2">
    <source>
        <dbReference type="EMBL" id="CDK27274.1"/>
    </source>
</evidence>
<gene>
    <name evidence="2" type="ORF">KUCA_T00003252001</name>
</gene>
<dbReference type="OrthoDB" id="47374at2759"/>
<sequence>MSVSLDDITPNNVGMLKKLVELSTLDFSSDWFTEAQSSEDLFKFGYFGEIPVGCVKAKPLMAANASDKSAPMGLVIEFLEVLPAYRGLSIEDKLLEHIETVLRERHLHTLWVLSPLEWASATLEKRGYFSAGDIAELQTGYEKRLPAWEKKL</sequence>
<feature type="domain" description="N-acetyltransferase" evidence="1">
    <location>
        <begin position="6"/>
        <end position="152"/>
    </location>
</feature>
<dbReference type="Proteomes" id="UP000019384">
    <property type="component" value="Unassembled WGS sequence"/>
</dbReference>
<name>W6MLA4_9ASCO</name>
<accession>W6MLA4</accession>
<reference evidence="2" key="1">
    <citation type="submission" date="2013-12" db="EMBL/GenBank/DDBJ databases">
        <authorList>
            <person name="Genoscope - CEA"/>
        </authorList>
    </citation>
    <scope>NUCLEOTIDE SEQUENCE</scope>
    <source>
        <strain evidence="2">CBS 1993</strain>
    </source>
</reference>
<dbReference type="EMBL" id="HG793128">
    <property type="protein sequence ID" value="CDK27274.1"/>
    <property type="molecule type" value="Genomic_DNA"/>
</dbReference>
<dbReference type="AlphaFoldDB" id="W6MLA4"/>
<dbReference type="STRING" id="1382522.W6MLA4"/>
<organism evidence="2 3">
    <name type="scientific">Kuraishia capsulata CBS 1993</name>
    <dbReference type="NCBI Taxonomy" id="1382522"/>
    <lineage>
        <taxon>Eukaryota</taxon>
        <taxon>Fungi</taxon>
        <taxon>Dikarya</taxon>
        <taxon>Ascomycota</taxon>
        <taxon>Saccharomycotina</taxon>
        <taxon>Pichiomycetes</taxon>
        <taxon>Pichiales</taxon>
        <taxon>Pichiaceae</taxon>
        <taxon>Kuraishia</taxon>
    </lineage>
</organism>
<dbReference type="PROSITE" id="PS51186">
    <property type="entry name" value="GNAT"/>
    <property type="match status" value="1"/>
</dbReference>
<keyword evidence="3" id="KW-1185">Reference proteome</keyword>
<dbReference type="CDD" id="cd04301">
    <property type="entry name" value="NAT_SF"/>
    <property type="match status" value="1"/>
</dbReference>
<dbReference type="GO" id="GO:0016747">
    <property type="term" value="F:acyltransferase activity, transferring groups other than amino-acyl groups"/>
    <property type="evidence" value="ECO:0007669"/>
    <property type="project" value="InterPro"/>
</dbReference>